<feature type="region of interest" description="Disordered" evidence="1">
    <location>
        <begin position="454"/>
        <end position="557"/>
    </location>
</feature>
<feature type="region of interest" description="Disordered" evidence="1">
    <location>
        <begin position="1"/>
        <end position="24"/>
    </location>
</feature>
<evidence type="ECO:0000313" key="3">
    <source>
        <dbReference type="Proteomes" id="UP000027222"/>
    </source>
</evidence>
<keyword evidence="3" id="KW-1185">Reference proteome</keyword>
<feature type="compositionally biased region" description="Low complexity" evidence="1">
    <location>
        <begin position="154"/>
        <end position="163"/>
    </location>
</feature>
<dbReference type="AlphaFoldDB" id="A0A067SQM2"/>
<feature type="region of interest" description="Disordered" evidence="1">
    <location>
        <begin position="378"/>
        <end position="438"/>
    </location>
</feature>
<sequence>MSSTATTTMVLTPPPPTNNTLAPEERSRLLRSTRKLGAILGTTPLLVEHKPEPEPTSTAAPAIPPRHPNRTTARREGRIFHSPSSSYSSGSSSETLAVSPEPDYVFVRPTTRSAGYQVQAVFENASPSSSRSASPLPVQIQVQGPTSGSGSGTGSSASAAGTTLKRKHEGPLAPITIMFPLPGPSGSKATRSGAGKGRDKDRADRTDRAEKEKDKDRAKGRVAQPLLVRPPRAAPSSSLDASSSSTIDRHIKPDVHSNTNNNSLQKPPLSPVSSTFNMNVVPPSPTPTLPALPSRENGLSDREKRRKMAKLTRTLGENIPPELVFRAPSPTSNPAAASSSAPAQVSRRTSLSISRHHPRPSVTSVFDSFHKPTKFSAASASAQKFNPTSSLPPLAVAETPLPPPSQTQSQSQLREQLTDKTSKRRHRPRSLTLGSSSALASATAMLLHREKEATRGTTSLDILPQPHTQTQRPQQRAGLPLNPLSRHQQQKHQHSDLYAQPQASPRPFVSAVAPQPVGVPPRLESLRQSNGQNTGKGQGQGQSELLSAEFGRRKEREWSGEWNMKDMEDVARRLRGLKGR</sequence>
<accession>A0A067SQM2</accession>
<dbReference type="EMBL" id="KL142399">
    <property type="protein sequence ID" value="KDR69949.1"/>
    <property type="molecule type" value="Genomic_DNA"/>
</dbReference>
<reference evidence="3" key="1">
    <citation type="journal article" date="2014" name="Proc. Natl. Acad. Sci. U.S.A.">
        <title>Extensive sampling of basidiomycete genomes demonstrates inadequacy of the white-rot/brown-rot paradigm for wood decay fungi.</title>
        <authorList>
            <person name="Riley R."/>
            <person name="Salamov A.A."/>
            <person name="Brown D.W."/>
            <person name="Nagy L.G."/>
            <person name="Floudas D."/>
            <person name="Held B.W."/>
            <person name="Levasseur A."/>
            <person name="Lombard V."/>
            <person name="Morin E."/>
            <person name="Otillar R."/>
            <person name="Lindquist E.A."/>
            <person name="Sun H."/>
            <person name="LaButti K.M."/>
            <person name="Schmutz J."/>
            <person name="Jabbour D."/>
            <person name="Luo H."/>
            <person name="Baker S.E."/>
            <person name="Pisabarro A.G."/>
            <person name="Walton J.D."/>
            <person name="Blanchette R.A."/>
            <person name="Henrissat B."/>
            <person name="Martin F."/>
            <person name="Cullen D."/>
            <person name="Hibbett D.S."/>
            <person name="Grigoriev I.V."/>
        </authorList>
    </citation>
    <scope>NUCLEOTIDE SEQUENCE [LARGE SCALE GENOMIC DNA]</scope>
    <source>
        <strain evidence="3">CBS 339.88</strain>
    </source>
</reference>
<dbReference type="OrthoDB" id="3215907at2759"/>
<name>A0A067SQM2_GALM3</name>
<evidence type="ECO:0000313" key="2">
    <source>
        <dbReference type="EMBL" id="KDR69949.1"/>
    </source>
</evidence>
<evidence type="ECO:0000256" key="1">
    <source>
        <dbReference type="SAM" id="MobiDB-lite"/>
    </source>
</evidence>
<feature type="compositionally biased region" description="Low complexity" evidence="1">
    <location>
        <begin position="464"/>
        <end position="476"/>
    </location>
</feature>
<feature type="compositionally biased region" description="Low complexity" evidence="1">
    <location>
        <begin position="230"/>
        <end position="245"/>
    </location>
</feature>
<feature type="compositionally biased region" description="Polar residues" evidence="1">
    <location>
        <begin position="256"/>
        <end position="278"/>
    </location>
</feature>
<proteinExistence type="predicted"/>
<feature type="compositionally biased region" description="Low complexity" evidence="1">
    <location>
        <begin position="327"/>
        <end position="343"/>
    </location>
</feature>
<dbReference type="Proteomes" id="UP000027222">
    <property type="component" value="Unassembled WGS sequence"/>
</dbReference>
<feature type="compositionally biased region" description="Low complexity" evidence="1">
    <location>
        <begin position="1"/>
        <end position="11"/>
    </location>
</feature>
<feature type="region of interest" description="Disordered" evidence="1">
    <location>
        <begin position="42"/>
        <end position="100"/>
    </location>
</feature>
<organism evidence="2 3">
    <name type="scientific">Galerina marginata (strain CBS 339.88)</name>
    <dbReference type="NCBI Taxonomy" id="685588"/>
    <lineage>
        <taxon>Eukaryota</taxon>
        <taxon>Fungi</taxon>
        <taxon>Dikarya</taxon>
        <taxon>Basidiomycota</taxon>
        <taxon>Agaricomycotina</taxon>
        <taxon>Agaricomycetes</taxon>
        <taxon>Agaricomycetidae</taxon>
        <taxon>Agaricales</taxon>
        <taxon>Agaricineae</taxon>
        <taxon>Strophariaceae</taxon>
        <taxon>Galerina</taxon>
    </lineage>
</organism>
<gene>
    <name evidence="2" type="ORF">GALMADRAFT_145003</name>
</gene>
<feature type="region of interest" description="Disordered" evidence="1">
    <location>
        <begin position="126"/>
        <end position="365"/>
    </location>
</feature>
<feature type="compositionally biased region" description="Low complexity" evidence="1">
    <location>
        <begin position="126"/>
        <end position="135"/>
    </location>
</feature>
<dbReference type="HOGENOM" id="CLU_536496_0_0_1"/>
<feature type="compositionally biased region" description="Basic and acidic residues" evidence="1">
    <location>
        <begin position="196"/>
        <end position="219"/>
    </location>
</feature>
<protein>
    <submittedName>
        <fullName evidence="2">Uncharacterized protein</fullName>
    </submittedName>
</protein>
<feature type="compositionally biased region" description="Low complexity" evidence="1">
    <location>
        <begin position="82"/>
        <end position="93"/>
    </location>
</feature>